<evidence type="ECO:0000256" key="1">
    <source>
        <dbReference type="ARBA" id="ARBA00007626"/>
    </source>
</evidence>
<keyword evidence="2" id="KW-0677">Repeat</keyword>
<feature type="repeat" description="PPR" evidence="3">
    <location>
        <begin position="526"/>
        <end position="560"/>
    </location>
</feature>
<dbReference type="GO" id="GO:0000963">
    <property type="term" value="P:mitochondrial RNA processing"/>
    <property type="evidence" value="ECO:0007669"/>
    <property type="project" value="EnsemblPlants"/>
</dbReference>
<evidence type="ECO:0008006" key="6">
    <source>
        <dbReference type="Google" id="ProtNLM"/>
    </source>
</evidence>
<evidence type="ECO:0000256" key="2">
    <source>
        <dbReference type="ARBA" id="ARBA00022737"/>
    </source>
</evidence>
<dbReference type="InterPro" id="IPR002885">
    <property type="entry name" value="PPR_rpt"/>
</dbReference>
<organism evidence="4 5">
    <name type="scientific">Sphenostylis stenocarpa</name>
    <dbReference type="NCBI Taxonomy" id="92480"/>
    <lineage>
        <taxon>Eukaryota</taxon>
        <taxon>Viridiplantae</taxon>
        <taxon>Streptophyta</taxon>
        <taxon>Embryophyta</taxon>
        <taxon>Tracheophyta</taxon>
        <taxon>Spermatophyta</taxon>
        <taxon>Magnoliopsida</taxon>
        <taxon>eudicotyledons</taxon>
        <taxon>Gunneridae</taxon>
        <taxon>Pentapetalae</taxon>
        <taxon>rosids</taxon>
        <taxon>fabids</taxon>
        <taxon>Fabales</taxon>
        <taxon>Fabaceae</taxon>
        <taxon>Papilionoideae</taxon>
        <taxon>50 kb inversion clade</taxon>
        <taxon>NPAAA clade</taxon>
        <taxon>indigoferoid/millettioid clade</taxon>
        <taxon>Phaseoleae</taxon>
        <taxon>Sphenostylis</taxon>
    </lineage>
</organism>
<feature type="repeat" description="PPR" evidence="3">
    <location>
        <begin position="455"/>
        <end position="489"/>
    </location>
</feature>
<protein>
    <recommendedName>
        <fullName evidence="6">Pentatricopeptide repeat-containing protein</fullName>
    </recommendedName>
</protein>
<dbReference type="AlphaFoldDB" id="A0AA86V559"/>
<feature type="repeat" description="PPR" evidence="3">
    <location>
        <begin position="349"/>
        <end position="379"/>
    </location>
</feature>
<dbReference type="InterPro" id="IPR011990">
    <property type="entry name" value="TPR-like_helical_dom_sf"/>
</dbReference>
<feature type="repeat" description="PPR" evidence="3">
    <location>
        <begin position="490"/>
        <end position="525"/>
    </location>
</feature>
<keyword evidence="5" id="KW-1185">Reference proteome</keyword>
<name>A0AA86V559_9FABA</name>
<dbReference type="Gramene" id="rna-AYBTSS11_LOCUS6023">
    <property type="protein sequence ID" value="CAJ1932847.1"/>
    <property type="gene ID" value="gene-AYBTSS11_LOCUS6023"/>
</dbReference>
<reference evidence="4" key="1">
    <citation type="submission" date="2023-10" db="EMBL/GenBank/DDBJ databases">
        <authorList>
            <person name="Domelevo Entfellner J.-B."/>
        </authorList>
    </citation>
    <scope>NUCLEOTIDE SEQUENCE</scope>
</reference>
<accession>A0AA86V559</accession>
<dbReference type="Proteomes" id="UP001189624">
    <property type="component" value="Chromosome 2"/>
</dbReference>
<feature type="repeat" description="PPR" evidence="3">
    <location>
        <begin position="105"/>
        <end position="139"/>
    </location>
</feature>
<dbReference type="Pfam" id="PF13812">
    <property type="entry name" value="PPR_3"/>
    <property type="match status" value="1"/>
</dbReference>
<feature type="repeat" description="PPR" evidence="3">
    <location>
        <begin position="244"/>
        <end position="278"/>
    </location>
</feature>
<comment type="similarity">
    <text evidence="1">Belongs to the PPR family. P subfamily.</text>
</comment>
<dbReference type="PANTHER" id="PTHR47447:SF17">
    <property type="entry name" value="OS12G0638900 PROTEIN"/>
    <property type="match status" value="1"/>
</dbReference>
<feature type="repeat" description="PPR" evidence="3">
    <location>
        <begin position="385"/>
        <end position="419"/>
    </location>
</feature>
<feature type="repeat" description="PPR" evidence="3">
    <location>
        <begin position="177"/>
        <end position="211"/>
    </location>
</feature>
<dbReference type="NCBIfam" id="TIGR00756">
    <property type="entry name" value="PPR"/>
    <property type="match status" value="11"/>
</dbReference>
<gene>
    <name evidence="4" type="ORF">AYBTSS11_LOCUS6023</name>
</gene>
<dbReference type="EMBL" id="OY731399">
    <property type="protein sequence ID" value="CAJ1932847.1"/>
    <property type="molecule type" value="Genomic_DNA"/>
</dbReference>
<dbReference type="GO" id="GO:0008380">
    <property type="term" value="P:RNA splicing"/>
    <property type="evidence" value="ECO:0007669"/>
    <property type="project" value="EnsemblPlants"/>
</dbReference>
<feature type="repeat" description="PPR" evidence="3">
    <location>
        <begin position="279"/>
        <end position="313"/>
    </location>
</feature>
<dbReference type="GO" id="GO:0005739">
    <property type="term" value="C:mitochondrion"/>
    <property type="evidence" value="ECO:0007669"/>
    <property type="project" value="EnsemblPlants"/>
</dbReference>
<dbReference type="Pfam" id="PF13041">
    <property type="entry name" value="PPR_2"/>
    <property type="match status" value="5"/>
</dbReference>
<sequence length="663" mass="74340">MYLKDGYSLLLKHRKPSIPFVLPTRHLDPPHSYPIPELHVAQALRREPDVTRALQHFQYLATSTAFKHTPLTYHIMIKKLGRSNVEIDSIHYLLQQMKIEGVPCSEDLFICVLNSYKRAGLGERALKMFYRIKEFGCKPTVKIYNHLLDALVGEAKNRFHVIGAVYENMKGEGLEPNVFTYNILLKALCKNGKVDGACKLLVEMSKRGCVPDKVSYTTVVAGMCRDGRVDEAWEAAKRYGVETVVSVCNALVCGLCKEGRIGEVFGLMNEMVGKGVDPDVMSYSSVINWLSDVGEVELSLAVFGQMMRRGCRSNVHVFSSLMKGHFFGGRVGEAVELWRLMLLEGVRPNVVVYNTLLYGLCCNGKVDEAVAVCDQMEKDWFCRPNVTTYSTIVHGFAKAGNLQGASEVWNRMVNCGVRPNVVVCTSMVDVLCKSSMFDQAFRLIDSMVADGCPPTVVTFNTFIKGLCRGGRVQWAMRVADQMQSYGCFPDIRTYNELLDGLFSVNNGFREACELVRNLEERKVELNSVTYNTIMYGFSSHGMQEWVLQVLGRMLVTGVKPDAITVNIVIYEYSKLGKVRTAIQLLDKFTAGKEFCSDIIAHTSLLWGICKWLGIEEAIVYLNKMLNNGIFPNIATWNVLVRGFFNKLGHMGPIRILDDILGNA</sequence>
<evidence type="ECO:0000313" key="5">
    <source>
        <dbReference type="Proteomes" id="UP001189624"/>
    </source>
</evidence>
<dbReference type="PROSITE" id="PS51375">
    <property type="entry name" value="PPR"/>
    <property type="match status" value="11"/>
</dbReference>
<evidence type="ECO:0000313" key="4">
    <source>
        <dbReference type="EMBL" id="CAJ1932847.1"/>
    </source>
</evidence>
<dbReference type="Pfam" id="PF01535">
    <property type="entry name" value="PPR"/>
    <property type="match status" value="2"/>
</dbReference>
<evidence type="ECO:0000256" key="3">
    <source>
        <dbReference type="PROSITE-ProRule" id="PRU00708"/>
    </source>
</evidence>
<feature type="repeat" description="PPR" evidence="3">
    <location>
        <begin position="314"/>
        <end position="348"/>
    </location>
</feature>
<dbReference type="Gene3D" id="1.25.40.10">
    <property type="entry name" value="Tetratricopeptide repeat domain"/>
    <property type="match status" value="6"/>
</dbReference>
<proteinExistence type="inferred from homology"/>
<dbReference type="PANTHER" id="PTHR47447">
    <property type="entry name" value="OS03G0856100 PROTEIN"/>
    <property type="match status" value="1"/>
</dbReference>
<feature type="repeat" description="PPR" evidence="3">
    <location>
        <begin position="420"/>
        <end position="454"/>
    </location>
</feature>